<dbReference type="PANTHER" id="PTHR45931:SF3">
    <property type="entry name" value="RING ZINC FINGER-CONTAINING PROTEIN"/>
    <property type="match status" value="1"/>
</dbReference>
<keyword evidence="2" id="KW-0863">Zinc-finger</keyword>
<dbReference type="EMBL" id="JACGCM010000287">
    <property type="protein sequence ID" value="KAF6174195.1"/>
    <property type="molecule type" value="Genomic_DNA"/>
</dbReference>
<evidence type="ECO:0000256" key="1">
    <source>
        <dbReference type="ARBA" id="ARBA00022723"/>
    </source>
</evidence>
<dbReference type="SUPFAM" id="SSF57850">
    <property type="entry name" value="RING/U-box"/>
    <property type="match status" value="1"/>
</dbReference>
<evidence type="ECO:0000313" key="5">
    <source>
        <dbReference type="EMBL" id="KAF6174195.1"/>
    </source>
</evidence>
<reference evidence="5 6" key="1">
    <citation type="journal article" date="2020" name="IScience">
        <title>Genome Sequencing of the Endangered Kingdonia uniflora (Circaeasteraceae, Ranunculales) Reveals Potential Mechanisms of Evolutionary Specialization.</title>
        <authorList>
            <person name="Sun Y."/>
            <person name="Deng T."/>
            <person name="Zhang A."/>
            <person name="Moore M.J."/>
            <person name="Landis J.B."/>
            <person name="Lin N."/>
            <person name="Zhang H."/>
            <person name="Zhang X."/>
            <person name="Huang J."/>
            <person name="Zhang X."/>
            <person name="Sun H."/>
            <person name="Wang H."/>
        </authorList>
    </citation>
    <scope>NUCLEOTIDE SEQUENCE [LARGE SCALE GENOMIC DNA]</scope>
    <source>
        <strain evidence="5">TB1705</strain>
        <tissue evidence="5">Leaf</tissue>
    </source>
</reference>
<evidence type="ECO:0000256" key="2">
    <source>
        <dbReference type="ARBA" id="ARBA00022771"/>
    </source>
</evidence>
<dbReference type="GO" id="GO:0008270">
    <property type="term" value="F:zinc ion binding"/>
    <property type="evidence" value="ECO:0007669"/>
    <property type="project" value="UniProtKB-KW"/>
</dbReference>
<name>A0A7J7P429_9MAGN</name>
<proteinExistence type="predicted"/>
<dbReference type="AlphaFoldDB" id="A0A7J7P429"/>
<dbReference type="Pfam" id="PF17123">
    <property type="entry name" value="zf-RING_11"/>
    <property type="match status" value="1"/>
</dbReference>
<dbReference type="PANTHER" id="PTHR45931">
    <property type="entry name" value="SI:CH211-59O9.10"/>
    <property type="match status" value="1"/>
</dbReference>
<evidence type="ECO:0000313" key="6">
    <source>
        <dbReference type="Proteomes" id="UP000541444"/>
    </source>
</evidence>
<comment type="caution">
    <text evidence="5">The sequence shown here is derived from an EMBL/GenBank/DDBJ whole genome shotgun (WGS) entry which is preliminary data.</text>
</comment>
<feature type="domain" description="RING-type" evidence="4">
    <location>
        <begin position="185"/>
        <end position="212"/>
    </location>
</feature>
<dbReference type="GO" id="GO:0061630">
    <property type="term" value="F:ubiquitin protein ligase activity"/>
    <property type="evidence" value="ECO:0007669"/>
    <property type="project" value="TreeGrafter"/>
</dbReference>
<sequence length="245" mass="27600">MTTIIQDVLYPNFEVYAPDAKPNRTFEGVKVLIQFSINEKQLWVDSQTAITTGIRSRPIERSPVMFSIEFPYSLSSELLMPRIQESLSSGNSLQQSTIDYLTGSIADKACNMTKAMFEIGQKAIIVDAKVEVMTRLEYVEGEDIERAMRESFEANQDRNVPASKASVEALKTMIFEKEDTSKEPCGACLDEFLLGDKIVDMPCMHTFHESCIPGCAYNAAANAADANVSHEKKRMRDYFDEYISR</sequence>
<dbReference type="InterPro" id="IPR013083">
    <property type="entry name" value="Znf_RING/FYVE/PHD"/>
</dbReference>
<dbReference type="InterPro" id="IPR001841">
    <property type="entry name" value="Znf_RING"/>
</dbReference>
<dbReference type="InterPro" id="IPR051834">
    <property type="entry name" value="RING_finger_E3_ligase"/>
</dbReference>
<gene>
    <name evidence="5" type="ORF">GIB67_033727</name>
</gene>
<dbReference type="GO" id="GO:0005634">
    <property type="term" value="C:nucleus"/>
    <property type="evidence" value="ECO:0007669"/>
    <property type="project" value="TreeGrafter"/>
</dbReference>
<keyword evidence="6" id="KW-1185">Reference proteome</keyword>
<keyword evidence="1" id="KW-0479">Metal-binding</keyword>
<evidence type="ECO:0000259" key="4">
    <source>
        <dbReference type="Pfam" id="PF17123"/>
    </source>
</evidence>
<evidence type="ECO:0000256" key="3">
    <source>
        <dbReference type="ARBA" id="ARBA00022833"/>
    </source>
</evidence>
<dbReference type="Proteomes" id="UP000541444">
    <property type="component" value="Unassembled WGS sequence"/>
</dbReference>
<dbReference type="Gene3D" id="3.30.40.10">
    <property type="entry name" value="Zinc/RING finger domain, C3HC4 (zinc finger)"/>
    <property type="match status" value="1"/>
</dbReference>
<accession>A0A7J7P429</accession>
<dbReference type="GO" id="GO:0006511">
    <property type="term" value="P:ubiquitin-dependent protein catabolic process"/>
    <property type="evidence" value="ECO:0007669"/>
    <property type="project" value="TreeGrafter"/>
</dbReference>
<organism evidence="5 6">
    <name type="scientific">Kingdonia uniflora</name>
    <dbReference type="NCBI Taxonomy" id="39325"/>
    <lineage>
        <taxon>Eukaryota</taxon>
        <taxon>Viridiplantae</taxon>
        <taxon>Streptophyta</taxon>
        <taxon>Embryophyta</taxon>
        <taxon>Tracheophyta</taxon>
        <taxon>Spermatophyta</taxon>
        <taxon>Magnoliopsida</taxon>
        <taxon>Ranunculales</taxon>
        <taxon>Circaeasteraceae</taxon>
        <taxon>Kingdonia</taxon>
    </lineage>
</organism>
<keyword evidence="3" id="KW-0862">Zinc</keyword>
<protein>
    <recommendedName>
        <fullName evidence="4">RING-type domain-containing protein</fullName>
    </recommendedName>
</protein>